<feature type="region of interest" description="Disordered" evidence="1">
    <location>
        <begin position="1202"/>
        <end position="1224"/>
    </location>
</feature>
<dbReference type="InterPro" id="IPR051413">
    <property type="entry name" value="K/Na_HCN_channel"/>
</dbReference>
<sequence length="1516" mass="178204">MFIQTNMLLDNRNSDFFKIKHDENSSNSIQITNVRSQKTDIKLQQNQEQDQQQETRKSKLIIQGLSFNGSETFRDGSQAFNKSLNPYARDDKDSSVQNGDQDQCSDMSPIDNMTDRLGLIVDIHSQKINEQRLQANKEKKRQSTNYVVKQNEQQASNRVKQINKQKKKIKSIFHKIKLSMNIKFFVQKLLLLIYKKQYIIFQNNPQYQQIIIDKSSSYYDSSSQKFKFSESVNQNQQGIFANQFYQNASYYDILISKLKLKEKLLLIIDKFPVFLPFSINRMIWDTLQLVMLSFYFILIPLQIAFSNFIANVEYTLIVAILFFIFICLDILVICNTSLFLQGKLIENRLQIFQNYKKKGFQKDIITILPLLFLIIISQTSSYEQQKRFFDSFLILFYWRFQNCRSFLKKIEIRLHFSPVISQVLKLAKLLFLNLYIIHCLACIWIMIADKNINISWMSILSISDSVWYIQYLCSFYFNTVTMVTVGYGDLTPQNHQERFLSIITVLSACGVFAYSITEVGSIFKEIQFYKKQIKQNIFIINNYMKKKNISHELQYQVRDYLEYFWNESKYQDIEAEKKIINQLSNNLKESLMIEANRAFILQSPIFNDNFTLKTILKIIPLIKEQKYNPEEVIYFQDETEDTSLYFIEKGQVEIFQASQNMSQQSQSFIALKTGSFFGENEFFTGQPRKQSFRSIEFTTLLKIEREKFLQIIKEDNGDYERYCLIRDSILNKYNIKSITRKCQLCEGVSSQNPNHLEQNCPIVHFIPNFIKIQARFSNNQSQSIRQNFKRHQSQYETLKNLFRSSQDQICFYSKNLKQINDYVQNYCQRFNLLQELDQNQYGDQLQIFNNIKQNTFENTQTYLNTNISYSSEESSDESYSSEIKSSYKKSSLSSSNNSFTMRAKQKKRTQLHPEVQIIKEEIQQGYVTQIKNQVQPSAFSRHIQQKKSENSSENSASKSESSSLDQQESSLDKSLSIKDIISQNEFFTMRDILQDPKIPSIQHLSLEEQNKNKIKRSQVNQIQSFQANSLKLVQQKNCTSLQNTNFSQSSNNQNLTFKKLSSDISSQDFLNVKELLKNRMNQKFTTDQEIQPKKIEQDIKNAELAIQEEFELENSQRKRSHSLSAQNNFEDILFNDINQNLTNEQAKQISNQQRIKINQKNHLNILRRGSHQIQKQNSQRQISQTNYNFNGNSQLKIISNSSNKIQPNFGNTQKNNSQNNLSSQNQSLLQDIKKIIETQIDQVSQNIKSIRDCFEKKENDEHNSQQSLKIDINNIEFTNLEDLDRMKLYEIYFVHNNYDKVILHQNQIHKLLTKQKDQNQDVKQNNSNSIKITSQFRHSTIFKQRIQQSQNIRNSQLLFASNLNYSNLSKLQNLRNDFSKKTIILEKNKSFENFSDQQLSKNKLQNMLEIKQNKVNSPSNYQETLTSNLGKKAHGQSQLEKEESKNSTSNKQISQNESTFSAKVDLIISESLCLQNTMSQQKQTKQIQLNRSQFYSPQVRAQKFYQKSVQSIEYLE</sequence>
<keyword evidence="2" id="KW-0472">Membrane</keyword>
<dbReference type="InterPro" id="IPR018490">
    <property type="entry name" value="cNMP-bd_dom_sf"/>
</dbReference>
<dbReference type="SMART" id="SM00100">
    <property type="entry name" value="cNMP"/>
    <property type="match status" value="1"/>
</dbReference>
<dbReference type="RefSeq" id="XP_001017793.2">
    <property type="nucleotide sequence ID" value="XM_001017793.2"/>
</dbReference>
<dbReference type="InterPro" id="IPR000595">
    <property type="entry name" value="cNMP-bd_dom"/>
</dbReference>
<feature type="transmembrane region" description="Helical" evidence="2">
    <location>
        <begin position="428"/>
        <end position="447"/>
    </location>
</feature>
<reference evidence="5" key="1">
    <citation type="journal article" date="2006" name="PLoS Biol.">
        <title>Macronuclear genome sequence of the ciliate Tetrahymena thermophila, a model eukaryote.</title>
        <authorList>
            <person name="Eisen J.A."/>
            <person name="Coyne R.S."/>
            <person name="Wu M."/>
            <person name="Wu D."/>
            <person name="Thiagarajan M."/>
            <person name="Wortman J.R."/>
            <person name="Badger J.H."/>
            <person name="Ren Q."/>
            <person name="Amedeo P."/>
            <person name="Jones K.M."/>
            <person name="Tallon L.J."/>
            <person name="Delcher A.L."/>
            <person name="Salzberg S.L."/>
            <person name="Silva J.C."/>
            <person name="Haas B.J."/>
            <person name="Majoros W.H."/>
            <person name="Farzad M."/>
            <person name="Carlton J.M."/>
            <person name="Smith R.K. Jr."/>
            <person name="Garg J."/>
            <person name="Pearlman R.E."/>
            <person name="Karrer K.M."/>
            <person name="Sun L."/>
            <person name="Manning G."/>
            <person name="Elde N.C."/>
            <person name="Turkewitz A.P."/>
            <person name="Asai D.J."/>
            <person name="Wilkes D.E."/>
            <person name="Wang Y."/>
            <person name="Cai H."/>
            <person name="Collins K."/>
            <person name="Stewart B.A."/>
            <person name="Lee S.R."/>
            <person name="Wilamowska K."/>
            <person name="Weinberg Z."/>
            <person name="Ruzzo W.L."/>
            <person name="Wloga D."/>
            <person name="Gaertig J."/>
            <person name="Frankel J."/>
            <person name="Tsao C.-C."/>
            <person name="Gorovsky M.A."/>
            <person name="Keeling P.J."/>
            <person name="Waller R.F."/>
            <person name="Patron N.J."/>
            <person name="Cherry J.M."/>
            <person name="Stover N.A."/>
            <person name="Krieger C.J."/>
            <person name="del Toro C."/>
            <person name="Ryder H.F."/>
            <person name="Williamson S.C."/>
            <person name="Barbeau R.A."/>
            <person name="Hamilton E.P."/>
            <person name="Orias E."/>
        </authorList>
    </citation>
    <scope>NUCLEOTIDE SEQUENCE [LARGE SCALE GENOMIC DNA]</scope>
    <source>
        <strain evidence="5">SB210</strain>
    </source>
</reference>
<feature type="region of interest" description="Disordered" evidence="1">
    <location>
        <begin position="1429"/>
        <end position="1455"/>
    </location>
</feature>
<feature type="region of interest" description="Disordered" evidence="1">
    <location>
        <begin position="72"/>
        <end position="109"/>
    </location>
</feature>
<dbReference type="GO" id="GO:0003254">
    <property type="term" value="P:regulation of membrane depolarization"/>
    <property type="evidence" value="ECO:0007669"/>
    <property type="project" value="TreeGrafter"/>
</dbReference>
<feature type="compositionally biased region" description="Low complexity" evidence="1">
    <location>
        <begin position="1215"/>
        <end position="1224"/>
    </location>
</feature>
<dbReference type="InterPro" id="IPR014710">
    <property type="entry name" value="RmlC-like_jellyroll"/>
</dbReference>
<feature type="transmembrane region" description="Helical" evidence="2">
    <location>
        <begin position="289"/>
        <end position="310"/>
    </location>
</feature>
<dbReference type="PROSITE" id="PS50042">
    <property type="entry name" value="CNMP_BINDING_3"/>
    <property type="match status" value="1"/>
</dbReference>
<keyword evidence="5" id="KW-1185">Reference proteome</keyword>
<dbReference type="PANTHER" id="PTHR45689:SF5">
    <property type="entry name" value="I[[H]] CHANNEL, ISOFORM E"/>
    <property type="match status" value="1"/>
</dbReference>
<evidence type="ECO:0000313" key="5">
    <source>
        <dbReference type="Proteomes" id="UP000009168"/>
    </source>
</evidence>
<dbReference type="SUPFAM" id="SSF51206">
    <property type="entry name" value="cAMP-binding domain-like"/>
    <property type="match status" value="1"/>
</dbReference>
<evidence type="ECO:0000256" key="1">
    <source>
        <dbReference type="SAM" id="MobiDB-lite"/>
    </source>
</evidence>
<dbReference type="PANTHER" id="PTHR45689">
    <property type="entry name" value="I[[H]] CHANNEL, ISOFORM E"/>
    <property type="match status" value="1"/>
</dbReference>
<evidence type="ECO:0000259" key="3">
    <source>
        <dbReference type="PROSITE" id="PS50042"/>
    </source>
</evidence>
<dbReference type="Pfam" id="PF07885">
    <property type="entry name" value="Ion_trans_2"/>
    <property type="match status" value="1"/>
</dbReference>
<dbReference type="InParanoid" id="I7LVA4"/>
<evidence type="ECO:0000256" key="2">
    <source>
        <dbReference type="SAM" id="Phobius"/>
    </source>
</evidence>
<feature type="compositionally biased region" description="Polar residues" evidence="1">
    <location>
        <begin position="1202"/>
        <end position="1214"/>
    </location>
</feature>
<feature type="transmembrane region" description="Helical" evidence="2">
    <location>
        <begin position="499"/>
        <end position="517"/>
    </location>
</feature>
<protein>
    <submittedName>
        <fullName evidence="4">Cyclic nucleotide-binding domain protein</fullName>
    </submittedName>
</protein>
<keyword evidence="2" id="KW-1133">Transmembrane helix</keyword>
<evidence type="ECO:0000313" key="4">
    <source>
        <dbReference type="EMBL" id="EAR97548.2"/>
    </source>
</evidence>
<organism evidence="4 5">
    <name type="scientific">Tetrahymena thermophila (strain SB210)</name>
    <dbReference type="NCBI Taxonomy" id="312017"/>
    <lineage>
        <taxon>Eukaryota</taxon>
        <taxon>Sar</taxon>
        <taxon>Alveolata</taxon>
        <taxon>Ciliophora</taxon>
        <taxon>Intramacronucleata</taxon>
        <taxon>Oligohymenophorea</taxon>
        <taxon>Hymenostomatida</taxon>
        <taxon>Tetrahymenina</taxon>
        <taxon>Tetrahymenidae</taxon>
        <taxon>Tetrahymena</taxon>
    </lineage>
</organism>
<dbReference type="GO" id="GO:0005249">
    <property type="term" value="F:voltage-gated potassium channel activity"/>
    <property type="evidence" value="ECO:0007669"/>
    <property type="project" value="TreeGrafter"/>
</dbReference>
<feature type="transmembrane region" description="Helical" evidence="2">
    <location>
        <begin position="364"/>
        <end position="382"/>
    </location>
</feature>
<dbReference type="eggNOG" id="KOG0498">
    <property type="taxonomic scope" value="Eukaryota"/>
</dbReference>
<dbReference type="GO" id="GO:0098855">
    <property type="term" value="C:HCN channel complex"/>
    <property type="evidence" value="ECO:0007669"/>
    <property type="project" value="TreeGrafter"/>
</dbReference>
<dbReference type="EMBL" id="GG662663">
    <property type="protein sequence ID" value="EAR97548.2"/>
    <property type="molecule type" value="Genomic_DNA"/>
</dbReference>
<keyword evidence="2" id="KW-0812">Transmembrane</keyword>
<feature type="compositionally biased region" description="Polar residues" evidence="1">
    <location>
        <begin position="1446"/>
        <end position="1455"/>
    </location>
</feature>
<dbReference type="SUPFAM" id="SSF81324">
    <property type="entry name" value="Voltage-gated potassium channels"/>
    <property type="match status" value="1"/>
</dbReference>
<feature type="domain" description="Cyclic nucleotide-binding" evidence="3">
    <location>
        <begin position="606"/>
        <end position="712"/>
    </location>
</feature>
<dbReference type="CDD" id="cd00038">
    <property type="entry name" value="CAP_ED"/>
    <property type="match status" value="1"/>
</dbReference>
<feature type="compositionally biased region" description="Low complexity" evidence="1">
    <location>
        <begin position="951"/>
        <end position="970"/>
    </location>
</feature>
<dbReference type="Proteomes" id="UP000009168">
    <property type="component" value="Unassembled WGS sequence"/>
</dbReference>
<dbReference type="KEGG" id="tet:TTHERM_00438960"/>
<feature type="region of interest" description="Disordered" evidence="1">
    <location>
        <begin position="886"/>
        <end position="912"/>
    </location>
</feature>
<accession>I7LVA4</accession>
<feature type="transmembrane region" description="Helical" evidence="2">
    <location>
        <begin position="467"/>
        <end position="487"/>
    </location>
</feature>
<feature type="compositionally biased region" description="Polar residues" evidence="1">
    <location>
        <begin position="95"/>
        <end position="106"/>
    </location>
</feature>
<dbReference type="Gene3D" id="1.10.287.630">
    <property type="entry name" value="Helix hairpin bin"/>
    <property type="match status" value="1"/>
</dbReference>
<dbReference type="InterPro" id="IPR013099">
    <property type="entry name" value="K_chnl_dom"/>
</dbReference>
<dbReference type="Gene3D" id="1.10.287.70">
    <property type="match status" value="1"/>
</dbReference>
<dbReference type="OrthoDB" id="421226at2759"/>
<dbReference type="Gene3D" id="2.60.120.10">
    <property type="entry name" value="Jelly Rolls"/>
    <property type="match status" value="1"/>
</dbReference>
<name>I7LVA4_TETTS</name>
<dbReference type="GeneID" id="7834197"/>
<feature type="region of interest" description="Disordered" evidence="1">
    <location>
        <begin position="937"/>
        <end position="970"/>
    </location>
</feature>
<proteinExistence type="predicted"/>
<dbReference type="Pfam" id="PF00027">
    <property type="entry name" value="cNMP_binding"/>
    <property type="match status" value="1"/>
</dbReference>
<feature type="transmembrane region" description="Helical" evidence="2">
    <location>
        <begin position="316"/>
        <end position="340"/>
    </location>
</feature>
<feature type="compositionally biased region" description="Low complexity" evidence="1">
    <location>
        <begin position="886"/>
        <end position="898"/>
    </location>
</feature>
<dbReference type="GO" id="GO:0035725">
    <property type="term" value="P:sodium ion transmembrane transport"/>
    <property type="evidence" value="ECO:0007669"/>
    <property type="project" value="TreeGrafter"/>
</dbReference>
<gene>
    <name evidence="4" type="ORF">TTHERM_00438960</name>
</gene>